<evidence type="ECO:0000256" key="1">
    <source>
        <dbReference type="ARBA" id="ARBA00007637"/>
    </source>
</evidence>
<reference evidence="3" key="1">
    <citation type="submission" date="2019-03" db="EMBL/GenBank/DDBJ databases">
        <authorList>
            <person name="Hao L."/>
        </authorList>
    </citation>
    <scope>NUCLEOTIDE SEQUENCE</scope>
</reference>
<dbReference type="AlphaFoldDB" id="A0A485M534"/>
<evidence type="ECO:0000313" key="3">
    <source>
        <dbReference type="EMBL" id="VFU18631.1"/>
    </source>
</evidence>
<feature type="domain" description="NAD-dependent epimerase/dehydratase" evidence="2">
    <location>
        <begin position="132"/>
        <end position="226"/>
    </location>
</feature>
<gene>
    <name evidence="3" type="primary">ptdF</name>
    <name evidence="3" type="ORF">SCFA_880007</name>
</gene>
<name>A0A485M534_9ZZZZ</name>
<organism evidence="3">
    <name type="scientific">anaerobic digester metagenome</name>
    <dbReference type="NCBI Taxonomy" id="1263854"/>
    <lineage>
        <taxon>unclassified sequences</taxon>
        <taxon>metagenomes</taxon>
        <taxon>ecological metagenomes</taxon>
    </lineage>
</organism>
<dbReference type="EMBL" id="CAADRM010000156">
    <property type="protein sequence ID" value="VFU18631.1"/>
    <property type="molecule type" value="Genomic_DNA"/>
</dbReference>
<protein>
    <submittedName>
        <fullName evidence="3">Epimerase/dehydratase PtdF</fullName>
    </submittedName>
</protein>
<feature type="domain" description="NAD-dependent epimerase/dehydratase" evidence="2">
    <location>
        <begin position="6"/>
        <end position="122"/>
    </location>
</feature>
<dbReference type="PANTHER" id="PTHR43000">
    <property type="entry name" value="DTDP-D-GLUCOSE 4,6-DEHYDRATASE-RELATED"/>
    <property type="match status" value="1"/>
</dbReference>
<proteinExistence type="inferred from homology"/>
<dbReference type="Gene3D" id="3.40.50.720">
    <property type="entry name" value="NAD(P)-binding Rossmann-like Domain"/>
    <property type="match status" value="2"/>
</dbReference>
<dbReference type="Pfam" id="PF01370">
    <property type="entry name" value="Epimerase"/>
    <property type="match status" value="2"/>
</dbReference>
<dbReference type="InterPro" id="IPR001509">
    <property type="entry name" value="Epimerase_deHydtase"/>
</dbReference>
<sequence>MIQGKVVLTGGTGFIMSNVAERYAENGNEVVIFDNQQQHAMYEETQKLIKEKENVRFVEGDIRDPKAMAEVAKGAEVFYHFAALMGTSSRFKQEVITTEVNVIGTINACQAALDAGVKYYVYPPRPALSVWMTPYIITKTAGTQFTRMYNQIYGLPTIGLNIQNCYGPRERAVLEANSYKPGEGRKMMATFIEAALLGEPLPVMGDGEQASDFVFIDDIVDACMKAPCDKAVGKIMDAGTGVATQVKKVAELIIELTGSKSEIKYVPLRTGEVKVETKADLATIKEVLDWEPKYDLVEGLKRTIPYYAKRLGVPSPI</sequence>
<comment type="similarity">
    <text evidence="1">Belongs to the NAD(P)-dependent epimerase/dehydratase family.</text>
</comment>
<evidence type="ECO:0000259" key="2">
    <source>
        <dbReference type="Pfam" id="PF01370"/>
    </source>
</evidence>
<accession>A0A485M534</accession>
<dbReference type="InterPro" id="IPR036291">
    <property type="entry name" value="NAD(P)-bd_dom_sf"/>
</dbReference>
<dbReference type="SUPFAM" id="SSF51735">
    <property type="entry name" value="NAD(P)-binding Rossmann-fold domains"/>
    <property type="match status" value="1"/>
</dbReference>